<keyword evidence="1" id="KW-0732">Signal</keyword>
<feature type="domain" description="Thioredoxin" evidence="3">
    <location>
        <begin position="1"/>
        <end position="134"/>
    </location>
</feature>
<evidence type="ECO:0000256" key="1">
    <source>
        <dbReference type="ARBA" id="ARBA00022729"/>
    </source>
</evidence>
<dbReference type="CDD" id="cd02947">
    <property type="entry name" value="TRX_family"/>
    <property type="match status" value="1"/>
</dbReference>
<evidence type="ECO:0000313" key="7">
    <source>
        <dbReference type="Proteomes" id="UP000286063"/>
    </source>
</evidence>
<dbReference type="RefSeq" id="WP_117722506.1">
    <property type="nucleotide sequence ID" value="NZ_CABJDM010000004.1"/>
</dbReference>
<comment type="caution">
    <text evidence="5">The sequence shown here is derived from an EMBL/GenBank/DDBJ whole genome shotgun (WGS) entry which is preliminary data.</text>
</comment>
<dbReference type="Gene3D" id="3.40.30.10">
    <property type="entry name" value="Glutaredoxin"/>
    <property type="match status" value="1"/>
</dbReference>
<dbReference type="PANTHER" id="PTHR15337">
    <property type="entry name" value="ANTERIOR GRADIENT PROTEIN-RELATED"/>
    <property type="match status" value="1"/>
</dbReference>
<dbReference type="PANTHER" id="PTHR15337:SF11">
    <property type="entry name" value="THIOREDOXIN DOMAIN-CONTAINING PROTEIN"/>
    <property type="match status" value="1"/>
</dbReference>
<dbReference type="EMBL" id="QSCR01000078">
    <property type="protein sequence ID" value="RGY10446.1"/>
    <property type="molecule type" value="Genomic_DNA"/>
</dbReference>
<dbReference type="Proteomes" id="UP000286063">
    <property type="component" value="Unassembled WGS sequence"/>
</dbReference>
<dbReference type="Pfam" id="PF00085">
    <property type="entry name" value="Thioredoxin"/>
    <property type="match status" value="1"/>
</dbReference>
<evidence type="ECO:0000259" key="3">
    <source>
        <dbReference type="PROSITE" id="PS51352"/>
    </source>
</evidence>
<organism evidence="5 6">
    <name type="scientific">Butyricimonas virosa</name>
    <dbReference type="NCBI Taxonomy" id="544645"/>
    <lineage>
        <taxon>Bacteria</taxon>
        <taxon>Pseudomonadati</taxon>
        <taxon>Bacteroidota</taxon>
        <taxon>Bacteroidia</taxon>
        <taxon>Bacteroidales</taxon>
        <taxon>Odoribacteraceae</taxon>
        <taxon>Butyricimonas</taxon>
    </lineage>
</organism>
<proteinExistence type="predicted"/>
<dbReference type="InterPro" id="IPR036249">
    <property type="entry name" value="Thioredoxin-like_sf"/>
</dbReference>
<gene>
    <name evidence="5" type="ORF">DWZ68_04765</name>
    <name evidence="4" type="ORF">DXA50_20330</name>
</gene>
<dbReference type="InterPro" id="IPR013766">
    <property type="entry name" value="Thioredoxin_domain"/>
</dbReference>
<dbReference type="PROSITE" id="PS00194">
    <property type="entry name" value="THIOREDOXIN_1"/>
    <property type="match status" value="1"/>
</dbReference>
<sequence>MVKGILVWVLVVFQVSVFGQGINFEKLTLEEALIKAKTENKYVFVDCYTTWCGPCKRMTEFVFPSEKAGCYFNPKFVCIKLDMGKDDRRKFGEQYKIVAYPTFLILNSDGTVYHKIVGGSDIDEFIEKVEYGMEKKHSLGYLERRYEGGKMNKEELREYAFALRIANEKEQFEKVVKELIPLLSSKERVKMEYWFLLKDKEYGDEEVDFVITNIKALKRNVGDQIVDEFLYRNYNRMVQKYMIRFQNGALIDKENRKLIRIVLRELENINVKDKMQLIEQFQFIDAFLREDVQGILKVMEQMVVSGQGNQKMIPRILSVVERRDDRGLMLGIITLKDKIMSVLPEKEQKMCERMIADFNRRMME</sequence>
<dbReference type="PROSITE" id="PS51352">
    <property type="entry name" value="THIOREDOXIN_2"/>
    <property type="match status" value="1"/>
</dbReference>
<keyword evidence="2" id="KW-0676">Redox-active center</keyword>
<protein>
    <submittedName>
        <fullName evidence="5">Thioredoxin</fullName>
    </submittedName>
</protein>
<evidence type="ECO:0000256" key="2">
    <source>
        <dbReference type="ARBA" id="ARBA00023284"/>
    </source>
</evidence>
<dbReference type="SUPFAM" id="SSF52833">
    <property type="entry name" value="Thioredoxin-like"/>
    <property type="match status" value="1"/>
</dbReference>
<dbReference type="InterPro" id="IPR051099">
    <property type="entry name" value="AGR/TXD"/>
</dbReference>
<reference evidence="6 7" key="1">
    <citation type="submission" date="2018-08" db="EMBL/GenBank/DDBJ databases">
        <title>A genome reference for cultivated species of the human gut microbiota.</title>
        <authorList>
            <person name="Zou Y."/>
            <person name="Xue W."/>
            <person name="Luo G."/>
        </authorList>
    </citation>
    <scope>NUCLEOTIDE SEQUENCE [LARGE SCALE GENOMIC DNA]</scope>
    <source>
        <strain evidence="5 6">AF34-33</strain>
        <strain evidence="4 7">OF02-7</strain>
    </source>
</reference>
<dbReference type="Proteomes" id="UP000286038">
    <property type="component" value="Unassembled WGS sequence"/>
</dbReference>
<evidence type="ECO:0000313" key="4">
    <source>
        <dbReference type="EMBL" id="RGY10446.1"/>
    </source>
</evidence>
<dbReference type="InterPro" id="IPR017937">
    <property type="entry name" value="Thioredoxin_CS"/>
</dbReference>
<dbReference type="EMBL" id="QRPV01000004">
    <property type="protein sequence ID" value="RHM45249.1"/>
    <property type="molecule type" value="Genomic_DNA"/>
</dbReference>
<name>A0A415QM71_9BACT</name>
<dbReference type="OrthoDB" id="1100214at2"/>
<dbReference type="AlphaFoldDB" id="A0A415QM71"/>
<evidence type="ECO:0000313" key="6">
    <source>
        <dbReference type="Proteomes" id="UP000286038"/>
    </source>
</evidence>
<evidence type="ECO:0000313" key="5">
    <source>
        <dbReference type="EMBL" id="RHM45249.1"/>
    </source>
</evidence>
<accession>A0A415QM71</accession>